<protein>
    <submittedName>
        <fullName evidence="1">Uncharacterized protein</fullName>
    </submittedName>
</protein>
<accession>A0A382QR85</accession>
<gene>
    <name evidence="1" type="ORF">METZ01_LOCUS340857</name>
</gene>
<organism evidence="1">
    <name type="scientific">marine metagenome</name>
    <dbReference type="NCBI Taxonomy" id="408172"/>
    <lineage>
        <taxon>unclassified sequences</taxon>
        <taxon>metagenomes</taxon>
        <taxon>ecological metagenomes</taxon>
    </lineage>
</organism>
<evidence type="ECO:0000313" key="1">
    <source>
        <dbReference type="EMBL" id="SVC88003.1"/>
    </source>
</evidence>
<feature type="non-terminal residue" evidence="1">
    <location>
        <position position="78"/>
    </location>
</feature>
<dbReference type="AlphaFoldDB" id="A0A382QR85"/>
<name>A0A382QR85_9ZZZZ</name>
<sequence length="78" mass="9104">MKLAALYYREAIRPLLDQHFPGLAHSAGRLDQGSEVLGFDTPRSRDHHWGPRVQLFLSHQNFNTHRNDVDEMLRQELP</sequence>
<proteinExistence type="predicted"/>
<reference evidence="1" key="1">
    <citation type="submission" date="2018-05" db="EMBL/GenBank/DDBJ databases">
        <authorList>
            <person name="Lanie J.A."/>
            <person name="Ng W.-L."/>
            <person name="Kazmierczak K.M."/>
            <person name="Andrzejewski T.M."/>
            <person name="Davidsen T.M."/>
            <person name="Wayne K.J."/>
            <person name="Tettelin H."/>
            <person name="Glass J.I."/>
            <person name="Rusch D."/>
            <person name="Podicherti R."/>
            <person name="Tsui H.-C.T."/>
            <person name="Winkler M.E."/>
        </authorList>
    </citation>
    <scope>NUCLEOTIDE SEQUENCE</scope>
</reference>
<dbReference type="EMBL" id="UINC01116335">
    <property type="protein sequence ID" value="SVC88003.1"/>
    <property type="molecule type" value="Genomic_DNA"/>
</dbReference>